<evidence type="ECO:0000259" key="1">
    <source>
        <dbReference type="Pfam" id="PF05970"/>
    </source>
</evidence>
<dbReference type="EMBL" id="BART01020401">
    <property type="protein sequence ID" value="GAH03583.1"/>
    <property type="molecule type" value="Genomic_DNA"/>
</dbReference>
<dbReference type="SUPFAM" id="SSF52540">
    <property type="entry name" value="P-loop containing nucleoside triphosphate hydrolases"/>
    <property type="match status" value="1"/>
</dbReference>
<dbReference type="GO" id="GO:0003678">
    <property type="term" value="F:DNA helicase activity"/>
    <property type="evidence" value="ECO:0007669"/>
    <property type="project" value="InterPro"/>
</dbReference>
<protein>
    <recommendedName>
        <fullName evidence="1">DNA helicase Pif1-like DEAD-box helicase domain-containing protein</fullName>
    </recommendedName>
</protein>
<dbReference type="InterPro" id="IPR010285">
    <property type="entry name" value="DNA_helicase_pif1-like_DEAD"/>
</dbReference>
<name>X1E4J8_9ZZZZ</name>
<dbReference type="Gene3D" id="3.40.50.300">
    <property type="entry name" value="P-loop containing nucleotide triphosphate hydrolases"/>
    <property type="match status" value="1"/>
</dbReference>
<dbReference type="GO" id="GO:0000723">
    <property type="term" value="P:telomere maintenance"/>
    <property type="evidence" value="ECO:0007669"/>
    <property type="project" value="InterPro"/>
</dbReference>
<sequence>MSVNQMILNNKDSAAAIASKLINHTNRNMFLTGKAGTGKTTFLKYITEHTHKNSIVAAPTGIAAINAGGVTLHSLFQLPFGAFIPSNDRIKENNITTQINTP</sequence>
<dbReference type="InterPro" id="IPR027417">
    <property type="entry name" value="P-loop_NTPase"/>
</dbReference>
<organism evidence="2">
    <name type="scientific">marine sediment metagenome</name>
    <dbReference type="NCBI Taxonomy" id="412755"/>
    <lineage>
        <taxon>unclassified sequences</taxon>
        <taxon>metagenomes</taxon>
        <taxon>ecological metagenomes</taxon>
    </lineage>
</organism>
<feature type="non-terminal residue" evidence="2">
    <location>
        <position position="102"/>
    </location>
</feature>
<dbReference type="Pfam" id="PF05970">
    <property type="entry name" value="PIF1"/>
    <property type="match status" value="1"/>
</dbReference>
<feature type="domain" description="DNA helicase Pif1-like DEAD-box helicase" evidence="1">
    <location>
        <begin position="14"/>
        <end position="86"/>
    </location>
</feature>
<proteinExistence type="predicted"/>
<dbReference type="AlphaFoldDB" id="X1E4J8"/>
<dbReference type="GO" id="GO:0006281">
    <property type="term" value="P:DNA repair"/>
    <property type="evidence" value="ECO:0007669"/>
    <property type="project" value="InterPro"/>
</dbReference>
<reference evidence="2" key="1">
    <citation type="journal article" date="2014" name="Front. Microbiol.">
        <title>High frequency of phylogenetically diverse reductive dehalogenase-homologous genes in deep subseafloor sedimentary metagenomes.</title>
        <authorList>
            <person name="Kawai M."/>
            <person name="Futagami T."/>
            <person name="Toyoda A."/>
            <person name="Takaki Y."/>
            <person name="Nishi S."/>
            <person name="Hori S."/>
            <person name="Arai W."/>
            <person name="Tsubouchi T."/>
            <person name="Morono Y."/>
            <person name="Uchiyama I."/>
            <person name="Ito T."/>
            <person name="Fujiyama A."/>
            <person name="Inagaki F."/>
            <person name="Takami H."/>
        </authorList>
    </citation>
    <scope>NUCLEOTIDE SEQUENCE</scope>
    <source>
        <strain evidence="2">Expedition CK06-06</strain>
    </source>
</reference>
<accession>X1E4J8</accession>
<comment type="caution">
    <text evidence="2">The sequence shown here is derived from an EMBL/GenBank/DDBJ whole genome shotgun (WGS) entry which is preliminary data.</text>
</comment>
<gene>
    <name evidence="2" type="ORF">S01H4_37914</name>
</gene>
<evidence type="ECO:0000313" key="2">
    <source>
        <dbReference type="EMBL" id="GAH03583.1"/>
    </source>
</evidence>